<dbReference type="Proteomes" id="UP000814176">
    <property type="component" value="Unassembled WGS sequence"/>
</dbReference>
<gene>
    <name evidence="2" type="ORF">C8Q71DRAFT_500910</name>
</gene>
<proteinExistence type="predicted"/>
<protein>
    <submittedName>
        <fullName evidence="2">Uncharacterized protein</fullName>
    </submittedName>
</protein>
<name>A0ABQ8KLM8_9APHY</name>
<evidence type="ECO:0000313" key="3">
    <source>
        <dbReference type="Proteomes" id="UP000814176"/>
    </source>
</evidence>
<evidence type="ECO:0000256" key="1">
    <source>
        <dbReference type="SAM" id="MobiDB-lite"/>
    </source>
</evidence>
<feature type="region of interest" description="Disordered" evidence="1">
    <location>
        <begin position="145"/>
        <end position="167"/>
    </location>
</feature>
<comment type="caution">
    <text evidence="2">The sequence shown here is derived from an EMBL/GenBank/DDBJ whole genome shotgun (WGS) entry which is preliminary data.</text>
</comment>
<dbReference type="GeneID" id="71999696"/>
<sequence length="239" mass="26912">MYYCCGGLYHRRLTCAHWSMSDPSMVQTAQASQDFYLRRQERRWGTVTRDTDPIASRSLSAQGRRHTQPLGARASGQQPFGAAATRTQTQTGNRNSTWAMVRGQMEGEDRRDEWVDIGEPSRKPPTETEQRPLTFICMTDASRVEPREGTRGGGNGGRRGRRDDGTVSARTVSLAATAASAARPTATRSRGTVVKSLTRSRVIEPEYCWYCLHMRVSSERTLQVVCLLLSWMYRLCIRT</sequence>
<organism evidence="2 3">
    <name type="scientific">Rhodofomes roseus</name>
    <dbReference type="NCBI Taxonomy" id="34475"/>
    <lineage>
        <taxon>Eukaryota</taxon>
        <taxon>Fungi</taxon>
        <taxon>Dikarya</taxon>
        <taxon>Basidiomycota</taxon>
        <taxon>Agaricomycotina</taxon>
        <taxon>Agaricomycetes</taxon>
        <taxon>Polyporales</taxon>
        <taxon>Rhodofomes</taxon>
    </lineage>
</organism>
<accession>A0ABQ8KLM8</accession>
<dbReference type="EMBL" id="JADCUA010000006">
    <property type="protein sequence ID" value="KAH9839175.1"/>
    <property type="molecule type" value="Genomic_DNA"/>
</dbReference>
<evidence type="ECO:0000313" key="2">
    <source>
        <dbReference type="EMBL" id="KAH9839175.1"/>
    </source>
</evidence>
<dbReference type="RefSeq" id="XP_047780930.1">
    <property type="nucleotide sequence ID" value="XM_047918964.1"/>
</dbReference>
<feature type="region of interest" description="Disordered" evidence="1">
    <location>
        <begin position="47"/>
        <end position="92"/>
    </location>
</feature>
<reference evidence="2 3" key="1">
    <citation type="journal article" date="2021" name="Environ. Microbiol.">
        <title>Gene family expansions and transcriptome signatures uncover fungal adaptations to wood decay.</title>
        <authorList>
            <person name="Hage H."/>
            <person name="Miyauchi S."/>
            <person name="Viragh M."/>
            <person name="Drula E."/>
            <person name="Min B."/>
            <person name="Chaduli D."/>
            <person name="Navarro D."/>
            <person name="Favel A."/>
            <person name="Norest M."/>
            <person name="Lesage-Meessen L."/>
            <person name="Balint B."/>
            <person name="Merenyi Z."/>
            <person name="de Eugenio L."/>
            <person name="Morin E."/>
            <person name="Martinez A.T."/>
            <person name="Baldrian P."/>
            <person name="Stursova M."/>
            <person name="Martinez M.J."/>
            <person name="Novotny C."/>
            <person name="Magnuson J.K."/>
            <person name="Spatafora J.W."/>
            <person name="Maurice S."/>
            <person name="Pangilinan J."/>
            <person name="Andreopoulos W."/>
            <person name="LaButti K."/>
            <person name="Hundley H."/>
            <person name="Na H."/>
            <person name="Kuo A."/>
            <person name="Barry K."/>
            <person name="Lipzen A."/>
            <person name="Henrissat B."/>
            <person name="Riley R."/>
            <person name="Ahrendt S."/>
            <person name="Nagy L.G."/>
            <person name="Grigoriev I.V."/>
            <person name="Martin F."/>
            <person name="Rosso M.N."/>
        </authorList>
    </citation>
    <scope>NUCLEOTIDE SEQUENCE [LARGE SCALE GENOMIC DNA]</scope>
    <source>
        <strain evidence="2 3">CIRM-BRFM 1785</strain>
    </source>
</reference>
<feature type="compositionally biased region" description="Low complexity" evidence="1">
    <location>
        <begin position="81"/>
        <end position="92"/>
    </location>
</feature>
<keyword evidence="3" id="KW-1185">Reference proteome</keyword>